<accession>A0AAV9NIJ0</accession>
<gene>
    <name evidence="1" type="ORF">LTR84_012717</name>
</gene>
<dbReference type="GeneID" id="89980859"/>
<dbReference type="Proteomes" id="UP001358417">
    <property type="component" value="Unassembled WGS sequence"/>
</dbReference>
<dbReference type="RefSeq" id="XP_064708134.1">
    <property type="nucleotide sequence ID" value="XM_064856234.1"/>
</dbReference>
<evidence type="ECO:0000313" key="1">
    <source>
        <dbReference type="EMBL" id="KAK5056164.1"/>
    </source>
</evidence>
<dbReference type="EMBL" id="JAVRRD010000008">
    <property type="protein sequence ID" value="KAK5056164.1"/>
    <property type="molecule type" value="Genomic_DNA"/>
</dbReference>
<reference evidence="1 2" key="1">
    <citation type="submission" date="2023-08" db="EMBL/GenBank/DDBJ databases">
        <title>Black Yeasts Isolated from many extreme environments.</title>
        <authorList>
            <person name="Coleine C."/>
            <person name="Stajich J.E."/>
            <person name="Selbmann L."/>
        </authorList>
    </citation>
    <scope>NUCLEOTIDE SEQUENCE [LARGE SCALE GENOMIC DNA]</scope>
    <source>
        <strain evidence="1 2">CCFEE 5792</strain>
    </source>
</reference>
<comment type="caution">
    <text evidence="1">The sequence shown here is derived from an EMBL/GenBank/DDBJ whole genome shotgun (WGS) entry which is preliminary data.</text>
</comment>
<proteinExistence type="predicted"/>
<name>A0AAV9NIJ0_9EURO</name>
<protein>
    <submittedName>
        <fullName evidence="1">Uncharacterized protein</fullName>
    </submittedName>
</protein>
<evidence type="ECO:0000313" key="2">
    <source>
        <dbReference type="Proteomes" id="UP001358417"/>
    </source>
</evidence>
<organism evidence="1 2">
    <name type="scientific">Exophiala bonariae</name>
    <dbReference type="NCBI Taxonomy" id="1690606"/>
    <lineage>
        <taxon>Eukaryota</taxon>
        <taxon>Fungi</taxon>
        <taxon>Dikarya</taxon>
        <taxon>Ascomycota</taxon>
        <taxon>Pezizomycotina</taxon>
        <taxon>Eurotiomycetes</taxon>
        <taxon>Chaetothyriomycetidae</taxon>
        <taxon>Chaetothyriales</taxon>
        <taxon>Herpotrichiellaceae</taxon>
        <taxon>Exophiala</taxon>
    </lineage>
</organism>
<keyword evidence="2" id="KW-1185">Reference proteome</keyword>
<sequence>MRWDIFAAVVALAGVPLMLSSATTWLLKLILQRLMRIIFSHGSTCERLQWGDIPSGPLGAPRNKTALPSRGNYSGAKRETFAHDEENCFASTVGRVFKNAWISSQRRDIRVSKPYQLDPKKAYIRTDPTTLRVYALISHEARSENYEQNPVINFHEVDEVLVAHLSASMTKLPEVTKEEVEAILDGYPPFYLEKIPTSGTDHVSTPILSSDDITRGGWIVAVGIDYYKSAPLWTHNMAPSKINDKHFSQVEKQFQTTAPWRATVMASAVKRFGHALDNIERAFPDSSFAKSFYTALITERYDLDRTSPMGIIYNCPKLCDETCYTSIPFWIDRRYIKSLSSKQWQIAMKAFNHYKPLSQEEQSLIREFMKPILQAAFVGLINVMTYGNHFSHKQTLNVWSLPAFPELKGHKYVYLTACEAEKD</sequence>
<dbReference type="AlphaFoldDB" id="A0AAV9NIJ0"/>